<evidence type="ECO:0000313" key="1">
    <source>
        <dbReference type="EMBL" id="AKB61062.1"/>
    </source>
</evidence>
<proteinExistence type="predicted"/>
<name>A0A0E3RB25_METMZ</name>
<gene>
    <name evidence="1" type="ORF">MSMAP_1077</name>
</gene>
<dbReference type="PATRIC" id="fig|1434115.4.peg.1356"/>
<reference evidence="1 2" key="1">
    <citation type="submission" date="2014-07" db="EMBL/GenBank/DDBJ databases">
        <title>Methanogenic archaea and the global carbon cycle.</title>
        <authorList>
            <person name="Henriksen J.R."/>
            <person name="Luke J."/>
            <person name="Reinhart S."/>
            <person name="Benedict M.N."/>
            <person name="Youngblut N.D."/>
            <person name="Metcalf M.E."/>
            <person name="Whitaker R.J."/>
            <person name="Metcalf W.W."/>
        </authorList>
    </citation>
    <scope>NUCLEOTIDE SEQUENCE [LARGE SCALE GENOMIC DNA]</scope>
    <source>
        <strain evidence="1 2">SarPi</strain>
    </source>
</reference>
<dbReference type="HOGENOM" id="CLU_2230401_0_0_2"/>
<dbReference type="Proteomes" id="UP000033116">
    <property type="component" value="Chromosome"/>
</dbReference>
<evidence type="ECO:0000313" key="2">
    <source>
        <dbReference type="Proteomes" id="UP000033116"/>
    </source>
</evidence>
<protein>
    <submittedName>
        <fullName evidence="1">Uncharacterized protein</fullName>
    </submittedName>
</protein>
<dbReference type="AlphaFoldDB" id="A0A0E3RB25"/>
<organism evidence="1 2">
    <name type="scientific">Methanosarcina mazei SarPi</name>
    <dbReference type="NCBI Taxonomy" id="1434115"/>
    <lineage>
        <taxon>Archaea</taxon>
        <taxon>Methanobacteriati</taxon>
        <taxon>Methanobacteriota</taxon>
        <taxon>Stenosarchaea group</taxon>
        <taxon>Methanomicrobia</taxon>
        <taxon>Methanosarcinales</taxon>
        <taxon>Methanosarcinaceae</taxon>
        <taxon>Methanosarcina</taxon>
    </lineage>
</organism>
<sequence>MITMEDLKPFFDKATIEIDGILFQLIQDEDMAGELAVWHSEKYKVLATPNFDEVPVPIEVSEIDENGDYNIIDVEGHYGEVNSFEQYAEIVKTLTKKILDSHKTQ</sequence>
<dbReference type="RefSeq" id="WP_048043065.1">
    <property type="nucleotide sequence ID" value="NZ_CP009511.1"/>
</dbReference>
<accession>A0A0E3RB25</accession>
<dbReference type="GeneID" id="24864238"/>
<dbReference type="EMBL" id="CP009511">
    <property type="protein sequence ID" value="AKB61062.1"/>
    <property type="molecule type" value="Genomic_DNA"/>
</dbReference>